<dbReference type="Proteomes" id="UP001446871">
    <property type="component" value="Unassembled WGS sequence"/>
</dbReference>
<gene>
    <name evidence="2" type="ORF">PG996_001420</name>
</gene>
<keyword evidence="3" id="KW-1185">Reference proteome</keyword>
<accession>A0ABR1WKI4</accession>
<sequence length="78" mass="7981">MQLFSALAVAISLSALVPAALASPALGHGTSPGPLLAAGANRGLPYTFREQSDQAGDAGSRQWTGWINVSGEKEALFL</sequence>
<feature type="signal peptide" evidence="1">
    <location>
        <begin position="1"/>
        <end position="22"/>
    </location>
</feature>
<evidence type="ECO:0000313" key="2">
    <source>
        <dbReference type="EMBL" id="KAK8082639.1"/>
    </source>
</evidence>
<feature type="chain" id="PRO_5045279909" evidence="1">
    <location>
        <begin position="23"/>
        <end position="78"/>
    </location>
</feature>
<dbReference type="EMBL" id="JAQQWM010000001">
    <property type="protein sequence ID" value="KAK8082639.1"/>
    <property type="molecule type" value="Genomic_DNA"/>
</dbReference>
<organism evidence="2 3">
    <name type="scientific">Apiospora saccharicola</name>
    <dbReference type="NCBI Taxonomy" id="335842"/>
    <lineage>
        <taxon>Eukaryota</taxon>
        <taxon>Fungi</taxon>
        <taxon>Dikarya</taxon>
        <taxon>Ascomycota</taxon>
        <taxon>Pezizomycotina</taxon>
        <taxon>Sordariomycetes</taxon>
        <taxon>Xylariomycetidae</taxon>
        <taxon>Amphisphaeriales</taxon>
        <taxon>Apiosporaceae</taxon>
        <taxon>Apiospora</taxon>
    </lineage>
</organism>
<proteinExistence type="predicted"/>
<keyword evidence="1" id="KW-0732">Signal</keyword>
<evidence type="ECO:0000256" key="1">
    <source>
        <dbReference type="SAM" id="SignalP"/>
    </source>
</evidence>
<evidence type="ECO:0000313" key="3">
    <source>
        <dbReference type="Proteomes" id="UP001446871"/>
    </source>
</evidence>
<name>A0ABR1WKI4_9PEZI</name>
<protein>
    <submittedName>
        <fullName evidence="2">Uncharacterized protein</fullName>
    </submittedName>
</protein>
<comment type="caution">
    <text evidence="2">The sequence shown here is derived from an EMBL/GenBank/DDBJ whole genome shotgun (WGS) entry which is preliminary data.</text>
</comment>
<reference evidence="2 3" key="1">
    <citation type="submission" date="2023-01" db="EMBL/GenBank/DDBJ databases">
        <title>Analysis of 21 Apiospora genomes using comparative genomics revels a genus with tremendous synthesis potential of carbohydrate active enzymes and secondary metabolites.</title>
        <authorList>
            <person name="Sorensen T."/>
        </authorList>
    </citation>
    <scope>NUCLEOTIDE SEQUENCE [LARGE SCALE GENOMIC DNA]</scope>
    <source>
        <strain evidence="2 3">CBS 83171</strain>
    </source>
</reference>